<organism evidence="5 6">
    <name type="scientific">Cyphellophora attinorum</name>
    <dbReference type="NCBI Taxonomy" id="1664694"/>
    <lineage>
        <taxon>Eukaryota</taxon>
        <taxon>Fungi</taxon>
        <taxon>Dikarya</taxon>
        <taxon>Ascomycota</taxon>
        <taxon>Pezizomycotina</taxon>
        <taxon>Eurotiomycetes</taxon>
        <taxon>Chaetothyriomycetidae</taxon>
        <taxon>Chaetothyriales</taxon>
        <taxon>Cyphellophoraceae</taxon>
        <taxon>Cyphellophora</taxon>
    </lineage>
</organism>
<dbReference type="PANTHER" id="PTHR46505:SF1">
    <property type="entry name" value="OXIDOREDUCTASE NAD-BINDING DOMAIN-CONTAINING PROTEIN 1"/>
    <property type="match status" value="1"/>
</dbReference>
<dbReference type="SUPFAM" id="SSF52343">
    <property type="entry name" value="Ferredoxin reductase-like, C-terminal NADP-linked domain"/>
    <property type="match status" value="1"/>
</dbReference>
<evidence type="ECO:0000256" key="1">
    <source>
        <dbReference type="ARBA" id="ARBA00023002"/>
    </source>
</evidence>
<dbReference type="InterPro" id="IPR052128">
    <property type="entry name" value="Oxidoreductase_NAD-binding"/>
</dbReference>
<dbReference type="RefSeq" id="XP_017996156.1">
    <property type="nucleotide sequence ID" value="XM_018149409.1"/>
</dbReference>
<dbReference type="GeneID" id="28741289"/>
<dbReference type="InterPro" id="IPR017938">
    <property type="entry name" value="Riboflavin_synthase-like_b-brl"/>
</dbReference>
<evidence type="ECO:0000256" key="3">
    <source>
        <dbReference type="ARBA" id="ARBA00040516"/>
    </source>
</evidence>
<keyword evidence="6" id="KW-1185">Reference proteome</keyword>
<dbReference type="CDD" id="cd00322">
    <property type="entry name" value="FNR_like"/>
    <property type="match status" value="1"/>
</dbReference>
<dbReference type="InterPro" id="IPR017927">
    <property type="entry name" value="FAD-bd_FR_type"/>
</dbReference>
<evidence type="ECO:0000256" key="2">
    <source>
        <dbReference type="ARBA" id="ARBA00023027"/>
    </source>
</evidence>
<name>A0A0N1GYZ6_9EURO</name>
<dbReference type="SUPFAM" id="SSF63380">
    <property type="entry name" value="Riboflavin synthase domain-like"/>
    <property type="match status" value="1"/>
</dbReference>
<dbReference type="Pfam" id="PF00175">
    <property type="entry name" value="NAD_binding_1"/>
    <property type="match status" value="1"/>
</dbReference>
<dbReference type="Gene3D" id="3.40.50.80">
    <property type="entry name" value="Nucleotide-binding domain of ferredoxin-NADP reductase (FNR) module"/>
    <property type="match status" value="1"/>
</dbReference>
<keyword evidence="1" id="KW-0560">Oxidoreductase</keyword>
<dbReference type="STRING" id="1664694.A0A0N1GYZ6"/>
<dbReference type="GO" id="GO:0016491">
    <property type="term" value="F:oxidoreductase activity"/>
    <property type="evidence" value="ECO:0007669"/>
    <property type="project" value="UniProtKB-KW"/>
</dbReference>
<dbReference type="EMBL" id="LFJN01000033">
    <property type="protein sequence ID" value="KPI36193.1"/>
    <property type="molecule type" value="Genomic_DNA"/>
</dbReference>
<dbReference type="PROSITE" id="PS51384">
    <property type="entry name" value="FAD_FR"/>
    <property type="match status" value="1"/>
</dbReference>
<accession>A0A0N1GYZ6</accession>
<protein>
    <recommendedName>
        <fullName evidence="3">Oxidoreductase NAD-binding domain-containing protein 1</fullName>
    </recommendedName>
</protein>
<gene>
    <name evidence="5" type="ORF">AB675_8920</name>
</gene>
<dbReference type="InterPro" id="IPR001433">
    <property type="entry name" value="OxRdtase_FAD/NAD-bd"/>
</dbReference>
<evidence type="ECO:0000259" key="4">
    <source>
        <dbReference type="PROSITE" id="PS51384"/>
    </source>
</evidence>
<sequence length="303" mass="33773">MAAVREDSIPHILRTAHEQRAAGVWNATVSKVDQVNTTIRLIRLGLVGTRPARSPLPGQYVDLYIPNISTVGGFTITSAPFTTRQPTDPYIELAIQKSPNNPPAAYLWQPTASILDKPVSFRVGGNFIYPPSTLSQEECRSIDRAVFVAGGVGINPIISMLRAMDSVGPAATARLGGLPRRTTVLYSSRRNRSPDDKKEDVLFYDDLLDLASKWKSNDEVDYRYTFFETSPGGRDGEGKEKNVQYRNRRISHEDLLEALGPEDDRANTVVYVCGLPAMTDEFVEVLSKAKGMEKRRVLSEKWW</sequence>
<comment type="caution">
    <text evidence="5">The sequence shown here is derived from an EMBL/GenBank/DDBJ whole genome shotgun (WGS) entry which is preliminary data.</text>
</comment>
<reference evidence="5 6" key="1">
    <citation type="submission" date="2015-06" db="EMBL/GenBank/DDBJ databases">
        <title>Draft genome of the ant-associated black yeast Phialophora attae CBS 131958.</title>
        <authorList>
            <person name="Moreno L.F."/>
            <person name="Stielow B.J."/>
            <person name="de Hoog S."/>
            <person name="Vicente V.A."/>
            <person name="Weiss V.A."/>
            <person name="de Vries M."/>
            <person name="Cruz L.M."/>
            <person name="Souza E.M."/>
        </authorList>
    </citation>
    <scope>NUCLEOTIDE SEQUENCE [LARGE SCALE GENOMIC DNA]</scope>
    <source>
        <strain evidence="5 6">CBS 131958</strain>
    </source>
</reference>
<proteinExistence type="predicted"/>
<dbReference type="PANTHER" id="PTHR46505">
    <property type="entry name" value="OXIDOREDUCTASE NAD-BINDING DOMAIN-CONTAINING PROTEIN 1"/>
    <property type="match status" value="1"/>
</dbReference>
<feature type="domain" description="FAD-binding FR-type" evidence="4">
    <location>
        <begin position="22"/>
        <end position="130"/>
    </location>
</feature>
<dbReference type="InterPro" id="IPR039261">
    <property type="entry name" value="FNR_nucleotide-bd"/>
</dbReference>
<dbReference type="AlphaFoldDB" id="A0A0N1GYZ6"/>
<dbReference type="Gene3D" id="2.40.30.10">
    <property type="entry name" value="Translation factors"/>
    <property type="match status" value="1"/>
</dbReference>
<dbReference type="GO" id="GO:0005739">
    <property type="term" value="C:mitochondrion"/>
    <property type="evidence" value="ECO:0007669"/>
    <property type="project" value="TreeGrafter"/>
</dbReference>
<dbReference type="VEuPathDB" id="FungiDB:AB675_8920"/>
<keyword evidence="2" id="KW-0520">NAD</keyword>
<evidence type="ECO:0000313" key="6">
    <source>
        <dbReference type="Proteomes" id="UP000038010"/>
    </source>
</evidence>
<dbReference type="OrthoDB" id="436496at2759"/>
<dbReference type="Proteomes" id="UP000038010">
    <property type="component" value="Unassembled WGS sequence"/>
</dbReference>
<evidence type="ECO:0000313" key="5">
    <source>
        <dbReference type="EMBL" id="KPI36193.1"/>
    </source>
</evidence>